<dbReference type="EMBL" id="CP030239">
    <property type="protein sequence ID" value="AWX93892.1"/>
    <property type="molecule type" value="Genomic_DNA"/>
</dbReference>
<gene>
    <name evidence="6" type="ORF">DPM13_15075</name>
</gene>
<feature type="region of interest" description="Disordered" evidence="4">
    <location>
        <begin position="1"/>
        <end position="20"/>
    </location>
</feature>
<dbReference type="SUPFAM" id="SSF48008">
    <property type="entry name" value="GntR ligand-binding domain-like"/>
    <property type="match status" value="1"/>
</dbReference>
<dbReference type="Proteomes" id="UP000249922">
    <property type="component" value="Chromosome"/>
</dbReference>
<dbReference type="Pfam" id="PF07729">
    <property type="entry name" value="FCD"/>
    <property type="match status" value="1"/>
</dbReference>
<evidence type="ECO:0000313" key="7">
    <source>
        <dbReference type="Proteomes" id="UP000249922"/>
    </source>
</evidence>
<reference evidence="6 7" key="1">
    <citation type="submission" date="2018-06" db="EMBL/GenBank/DDBJ databases">
        <title>Complete genome sequence of Paracoccus mutanolyticus strain RSP-02 isolated from cellulosic waste.</title>
        <authorList>
            <person name="Amrutha R.N."/>
            <person name="Shrivastav A."/>
            <person name="Buddana S.K."/>
            <person name="Deshpande U."/>
            <person name="Prakasham R.S."/>
        </authorList>
    </citation>
    <scope>NUCLEOTIDE SEQUENCE [LARGE SCALE GENOMIC DNA]</scope>
    <source>
        <strain evidence="6 7">RSP-02</strain>
    </source>
</reference>
<keyword evidence="2" id="KW-0238">DNA-binding</keyword>
<feature type="domain" description="GntR C-terminal" evidence="5">
    <location>
        <begin position="20"/>
        <end position="70"/>
    </location>
</feature>
<organism evidence="6 7">
    <name type="scientific">Paracoccus mutanolyticus</name>
    <dbReference type="NCBI Taxonomy" id="1499308"/>
    <lineage>
        <taxon>Bacteria</taxon>
        <taxon>Pseudomonadati</taxon>
        <taxon>Pseudomonadota</taxon>
        <taxon>Alphaproteobacteria</taxon>
        <taxon>Rhodobacterales</taxon>
        <taxon>Paracoccaceae</taxon>
        <taxon>Paracoccus</taxon>
    </lineage>
</organism>
<evidence type="ECO:0000256" key="4">
    <source>
        <dbReference type="SAM" id="MobiDB-lite"/>
    </source>
</evidence>
<dbReference type="Gene3D" id="1.20.120.530">
    <property type="entry name" value="GntR ligand-binding domain-like"/>
    <property type="match status" value="1"/>
</dbReference>
<protein>
    <recommendedName>
        <fullName evidence="5">GntR C-terminal domain-containing protein</fullName>
    </recommendedName>
</protein>
<keyword evidence="3" id="KW-0804">Transcription</keyword>
<accession>A0ABM6WTL4</accession>
<proteinExistence type="predicted"/>
<dbReference type="InterPro" id="IPR011711">
    <property type="entry name" value="GntR_C"/>
</dbReference>
<evidence type="ECO:0000256" key="2">
    <source>
        <dbReference type="ARBA" id="ARBA00023125"/>
    </source>
</evidence>
<evidence type="ECO:0000259" key="5">
    <source>
        <dbReference type="Pfam" id="PF07729"/>
    </source>
</evidence>
<evidence type="ECO:0000256" key="3">
    <source>
        <dbReference type="ARBA" id="ARBA00023163"/>
    </source>
</evidence>
<sequence>MNRPSHRFLTEGRSRRLAERPEAAAALEQNLVETRAALADPVRLTELDIAFHELVAKATANRAIEAARLPIGSVLTRWWLTT</sequence>
<keyword evidence="1" id="KW-0805">Transcription regulation</keyword>
<evidence type="ECO:0000256" key="1">
    <source>
        <dbReference type="ARBA" id="ARBA00023015"/>
    </source>
</evidence>
<evidence type="ECO:0000313" key="6">
    <source>
        <dbReference type="EMBL" id="AWX93892.1"/>
    </source>
</evidence>
<name>A0ABM6WTL4_9RHOB</name>
<dbReference type="InterPro" id="IPR008920">
    <property type="entry name" value="TF_FadR/GntR_C"/>
</dbReference>
<keyword evidence="7" id="KW-1185">Reference proteome</keyword>
<feature type="compositionally biased region" description="Basic and acidic residues" evidence="4">
    <location>
        <begin position="8"/>
        <end position="20"/>
    </location>
</feature>